<sequence>MTPSVLALRPEPGFSATIAAGRHAGLPMAGAPLSQIRPLAWSLPDVDTIDALLMGSANAIRQGGAALDALRGKPVLAVGKTTAEAARNAGFTVETVGEGGLQNVLDALPSRPRRLLRLAGAEHVPLALPDHIHVETRILYENALLDLPHALCEVLGEPSVILLHSAATARHFAKEVRRCGLPRDQLALACLGPRISEAAGEGWARIGHPVHPRESALLALAQDMCHDPQLFGKGHAR</sequence>
<reference evidence="2 3" key="1">
    <citation type="submission" date="2019-12" db="EMBL/GenBank/DDBJ databases">
        <title>Genomic-based taxomic classification of the family Erythrobacteraceae.</title>
        <authorList>
            <person name="Xu L."/>
        </authorList>
    </citation>
    <scope>NUCLEOTIDE SEQUENCE [LARGE SCALE GENOMIC DNA]</scope>
    <source>
        <strain evidence="2 3">LMG 29518</strain>
    </source>
</reference>
<dbReference type="Proteomes" id="UP000438476">
    <property type="component" value="Unassembled WGS sequence"/>
</dbReference>
<comment type="caution">
    <text evidence="2">The sequence shown here is derived from an EMBL/GenBank/DDBJ whole genome shotgun (WGS) entry which is preliminary data.</text>
</comment>
<dbReference type="EMBL" id="WTYT01000002">
    <property type="protein sequence ID" value="MXO64987.1"/>
    <property type="molecule type" value="Genomic_DNA"/>
</dbReference>
<organism evidence="2 3">
    <name type="scientific">Altericroceibacterium endophyticum</name>
    <dbReference type="NCBI Taxonomy" id="1808508"/>
    <lineage>
        <taxon>Bacteria</taxon>
        <taxon>Pseudomonadati</taxon>
        <taxon>Pseudomonadota</taxon>
        <taxon>Alphaproteobacteria</taxon>
        <taxon>Sphingomonadales</taxon>
        <taxon>Erythrobacteraceae</taxon>
        <taxon>Altericroceibacterium</taxon>
    </lineage>
</organism>
<name>A0A6I4T205_9SPHN</name>
<dbReference type="GO" id="GO:0033014">
    <property type="term" value="P:tetrapyrrole biosynthetic process"/>
    <property type="evidence" value="ECO:0007669"/>
    <property type="project" value="InterPro"/>
</dbReference>
<dbReference type="GO" id="GO:0004852">
    <property type="term" value="F:uroporphyrinogen-III synthase activity"/>
    <property type="evidence" value="ECO:0007669"/>
    <property type="project" value="InterPro"/>
</dbReference>
<dbReference type="Pfam" id="PF02602">
    <property type="entry name" value="HEM4"/>
    <property type="match status" value="1"/>
</dbReference>
<dbReference type="RefSeq" id="WP_160735438.1">
    <property type="nucleotide sequence ID" value="NZ_WTYT01000002.1"/>
</dbReference>
<accession>A0A6I4T205</accession>
<dbReference type="CDD" id="cd06578">
    <property type="entry name" value="HemD"/>
    <property type="match status" value="1"/>
</dbReference>
<keyword evidence="3" id="KW-1185">Reference proteome</keyword>
<dbReference type="InterPro" id="IPR003754">
    <property type="entry name" value="4pyrrol_synth_uPrphyn_synth"/>
</dbReference>
<gene>
    <name evidence="2" type="ORF">GRI91_04400</name>
</gene>
<dbReference type="OrthoDB" id="7424801at2"/>
<proteinExistence type="predicted"/>
<dbReference type="InterPro" id="IPR036108">
    <property type="entry name" value="4pyrrol_syn_uPrphyn_synt_sf"/>
</dbReference>
<dbReference type="SUPFAM" id="SSF69618">
    <property type="entry name" value="HemD-like"/>
    <property type="match status" value="1"/>
</dbReference>
<dbReference type="Gene3D" id="3.40.50.10090">
    <property type="match status" value="2"/>
</dbReference>
<evidence type="ECO:0000313" key="3">
    <source>
        <dbReference type="Proteomes" id="UP000438476"/>
    </source>
</evidence>
<protein>
    <submittedName>
        <fullName evidence="2">Uroporphyrinogen-III synthase</fullName>
    </submittedName>
</protein>
<feature type="domain" description="Tetrapyrrole biosynthesis uroporphyrinogen III synthase" evidence="1">
    <location>
        <begin position="22"/>
        <end position="218"/>
    </location>
</feature>
<evidence type="ECO:0000259" key="1">
    <source>
        <dbReference type="Pfam" id="PF02602"/>
    </source>
</evidence>
<dbReference type="AlphaFoldDB" id="A0A6I4T205"/>
<evidence type="ECO:0000313" key="2">
    <source>
        <dbReference type="EMBL" id="MXO64987.1"/>
    </source>
</evidence>